<evidence type="ECO:0000256" key="10">
    <source>
        <dbReference type="ARBA" id="ARBA00022989"/>
    </source>
</evidence>
<feature type="transmembrane region" description="Helical" evidence="22">
    <location>
        <begin position="339"/>
        <end position="360"/>
    </location>
</feature>
<evidence type="ECO:0000313" key="23">
    <source>
        <dbReference type="EMBL" id="PZR12657.1"/>
    </source>
</evidence>
<feature type="transmembrane region" description="Helical" evidence="22">
    <location>
        <begin position="188"/>
        <end position="208"/>
    </location>
</feature>
<comment type="similarity">
    <text evidence="16">Belongs to the SEDS family. FtsW subfamily.</text>
</comment>
<evidence type="ECO:0000256" key="6">
    <source>
        <dbReference type="ARBA" id="ARBA00022679"/>
    </source>
</evidence>
<keyword evidence="10 22" id="KW-1133">Transmembrane helix</keyword>
<dbReference type="GO" id="GO:0032153">
    <property type="term" value="C:cell division site"/>
    <property type="evidence" value="ECO:0007669"/>
    <property type="project" value="TreeGrafter"/>
</dbReference>
<dbReference type="GO" id="GO:0015648">
    <property type="term" value="F:lipid-linked peptidoglycan transporter activity"/>
    <property type="evidence" value="ECO:0007669"/>
    <property type="project" value="TreeGrafter"/>
</dbReference>
<evidence type="ECO:0000256" key="14">
    <source>
        <dbReference type="ARBA" id="ARBA00032370"/>
    </source>
</evidence>
<evidence type="ECO:0000256" key="15">
    <source>
        <dbReference type="ARBA" id="ARBA00033270"/>
    </source>
</evidence>
<evidence type="ECO:0000256" key="3">
    <source>
        <dbReference type="ARBA" id="ARBA00022475"/>
    </source>
</evidence>
<feature type="transmembrane region" description="Helical" evidence="22">
    <location>
        <begin position="12"/>
        <end position="30"/>
    </location>
</feature>
<evidence type="ECO:0000256" key="21">
    <source>
        <dbReference type="SAM" id="MobiDB-lite"/>
    </source>
</evidence>
<feature type="transmembrane region" description="Helical" evidence="22">
    <location>
        <begin position="75"/>
        <end position="95"/>
    </location>
</feature>
<dbReference type="InterPro" id="IPR001182">
    <property type="entry name" value="FtsW/RodA"/>
</dbReference>
<dbReference type="AlphaFoldDB" id="A0A2W5TFF4"/>
<evidence type="ECO:0000256" key="9">
    <source>
        <dbReference type="ARBA" id="ARBA00022984"/>
    </source>
</evidence>
<dbReference type="InterPro" id="IPR013437">
    <property type="entry name" value="FtsW"/>
</dbReference>
<comment type="catalytic activity">
    <reaction evidence="20">
        <text>[GlcNAc-(1-&gt;4)-Mur2Ac(oyl-L-Ala-gamma-D-Glu-L-Lys-D-Ala-D-Ala)](n)-di-trans,octa-cis-undecaprenyl diphosphate + beta-D-GlcNAc-(1-&gt;4)-Mur2Ac(oyl-L-Ala-gamma-D-Glu-L-Lys-D-Ala-D-Ala)-di-trans,octa-cis-undecaprenyl diphosphate = [GlcNAc-(1-&gt;4)-Mur2Ac(oyl-L-Ala-gamma-D-Glu-L-Lys-D-Ala-D-Ala)](n+1)-di-trans,octa-cis-undecaprenyl diphosphate + di-trans,octa-cis-undecaprenyl diphosphate + H(+)</text>
        <dbReference type="Rhea" id="RHEA:23708"/>
        <dbReference type="Rhea" id="RHEA-COMP:9602"/>
        <dbReference type="Rhea" id="RHEA-COMP:9603"/>
        <dbReference type="ChEBI" id="CHEBI:15378"/>
        <dbReference type="ChEBI" id="CHEBI:58405"/>
        <dbReference type="ChEBI" id="CHEBI:60033"/>
        <dbReference type="ChEBI" id="CHEBI:78435"/>
        <dbReference type="EC" id="2.4.99.28"/>
    </reaction>
</comment>
<evidence type="ECO:0000256" key="16">
    <source>
        <dbReference type="ARBA" id="ARBA00038053"/>
    </source>
</evidence>
<gene>
    <name evidence="23" type="primary">ftsW</name>
    <name evidence="23" type="ORF">DI536_13820</name>
</gene>
<keyword evidence="6" id="KW-0808">Transferase</keyword>
<dbReference type="GO" id="GO:0071555">
    <property type="term" value="P:cell wall organization"/>
    <property type="evidence" value="ECO:0007669"/>
    <property type="project" value="UniProtKB-KW"/>
</dbReference>
<keyword evidence="12" id="KW-0131">Cell cycle</keyword>
<comment type="subcellular location">
    <subcellularLocation>
        <location evidence="1">Cell membrane</location>
        <topology evidence="1">Multi-pass membrane protein</topology>
    </subcellularLocation>
</comment>
<feature type="transmembrane region" description="Helical" evidence="22">
    <location>
        <begin position="164"/>
        <end position="181"/>
    </location>
</feature>
<dbReference type="PROSITE" id="PS00428">
    <property type="entry name" value="FTSW_RODA_SPOVE"/>
    <property type="match status" value="1"/>
</dbReference>
<keyword evidence="4" id="KW-0132">Cell division</keyword>
<evidence type="ECO:0000256" key="12">
    <source>
        <dbReference type="ARBA" id="ARBA00023306"/>
    </source>
</evidence>
<evidence type="ECO:0000256" key="18">
    <source>
        <dbReference type="ARBA" id="ARBA00041418"/>
    </source>
</evidence>
<name>A0A2W5TFF4_9BACT</name>
<evidence type="ECO:0000256" key="2">
    <source>
        <dbReference type="ARBA" id="ARBA00004752"/>
    </source>
</evidence>
<evidence type="ECO:0000256" key="7">
    <source>
        <dbReference type="ARBA" id="ARBA00022692"/>
    </source>
</evidence>
<keyword evidence="5" id="KW-0328">Glycosyltransferase</keyword>
<evidence type="ECO:0000256" key="13">
    <source>
        <dbReference type="ARBA" id="ARBA00023316"/>
    </source>
</evidence>
<dbReference type="Pfam" id="PF01098">
    <property type="entry name" value="FTSW_RODA_SPOVE"/>
    <property type="match status" value="1"/>
</dbReference>
<dbReference type="GO" id="GO:0005886">
    <property type="term" value="C:plasma membrane"/>
    <property type="evidence" value="ECO:0007669"/>
    <property type="project" value="UniProtKB-SubCell"/>
</dbReference>
<feature type="transmembrane region" description="Helical" evidence="22">
    <location>
        <begin position="264"/>
        <end position="290"/>
    </location>
</feature>
<dbReference type="EMBL" id="QFQP01000011">
    <property type="protein sequence ID" value="PZR12657.1"/>
    <property type="molecule type" value="Genomic_DNA"/>
</dbReference>
<dbReference type="GO" id="GO:0008955">
    <property type="term" value="F:peptidoglycan glycosyltransferase activity"/>
    <property type="evidence" value="ECO:0007669"/>
    <property type="project" value="UniProtKB-EC"/>
</dbReference>
<feature type="region of interest" description="Disordered" evidence="21">
    <location>
        <begin position="371"/>
        <end position="390"/>
    </location>
</feature>
<evidence type="ECO:0000313" key="24">
    <source>
        <dbReference type="Proteomes" id="UP000249061"/>
    </source>
</evidence>
<dbReference type="GO" id="GO:0051301">
    <property type="term" value="P:cell division"/>
    <property type="evidence" value="ECO:0007669"/>
    <property type="project" value="UniProtKB-KW"/>
</dbReference>
<dbReference type="Proteomes" id="UP000249061">
    <property type="component" value="Unassembled WGS sequence"/>
</dbReference>
<dbReference type="GO" id="GO:0009252">
    <property type="term" value="P:peptidoglycan biosynthetic process"/>
    <property type="evidence" value="ECO:0007669"/>
    <property type="project" value="UniProtKB-KW"/>
</dbReference>
<evidence type="ECO:0000256" key="1">
    <source>
        <dbReference type="ARBA" id="ARBA00004651"/>
    </source>
</evidence>
<keyword evidence="11 22" id="KW-0472">Membrane</keyword>
<comment type="pathway">
    <text evidence="2">Cell wall biogenesis; peptidoglycan biosynthesis.</text>
</comment>
<protein>
    <recommendedName>
        <fullName evidence="17">Probable peptidoglycan glycosyltransferase FtsW</fullName>
        <ecNumber evidence="19">2.4.99.28</ecNumber>
    </recommendedName>
    <alternativeName>
        <fullName evidence="18">Cell division protein FtsW</fullName>
    </alternativeName>
    <alternativeName>
        <fullName evidence="15">Cell wall polymerase</fullName>
    </alternativeName>
    <alternativeName>
        <fullName evidence="14">Peptidoglycan polymerase</fullName>
    </alternativeName>
</protein>
<dbReference type="EC" id="2.4.99.28" evidence="19"/>
<dbReference type="GO" id="GO:0008360">
    <property type="term" value="P:regulation of cell shape"/>
    <property type="evidence" value="ECO:0007669"/>
    <property type="project" value="UniProtKB-KW"/>
</dbReference>
<feature type="transmembrane region" description="Helical" evidence="22">
    <location>
        <begin position="140"/>
        <end position="158"/>
    </location>
</feature>
<evidence type="ECO:0000256" key="17">
    <source>
        <dbReference type="ARBA" id="ARBA00041185"/>
    </source>
</evidence>
<keyword evidence="9" id="KW-0573">Peptidoglycan synthesis</keyword>
<evidence type="ECO:0000256" key="5">
    <source>
        <dbReference type="ARBA" id="ARBA00022676"/>
    </source>
</evidence>
<keyword evidence="3" id="KW-1003">Cell membrane</keyword>
<organism evidence="23 24">
    <name type="scientific">Archangium gephyra</name>
    <dbReference type="NCBI Taxonomy" id="48"/>
    <lineage>
        <taxon>Bacteria</taxon>
        <taxon>Pseudomonadati</taxon>
        <taxon>Myxococcota</taxon>
        <taxon>Myxococcia</taxon>
        <taxon>Myxococcales</taxon>
        <taxon>Cystobacterineae</taxon>
        <taxon>Archangiaceae</taxon>
        <taxon>Archangium</taxon>
    </lineage>
</organism>
<proteinExistence type="inferred from homology"/>
<feature type="transmembrane region" description="Helical" evidence="22">
    <location>
        <begin position="50"/>
        <end position="68"/>
    </location>
</feature>
<evidence type="ECO:0000256" key="4">
    <source>
        <dbReference type="ARBA" id="ARBA00022618"/>
    </source>
</evidence>
<dbReference type="NCBIfam" id="TIGR02614">
    <property type="entry name" value="ftsW"/>
    <property type="match status" value="1"/>
</dbReference>
<evidence type="ECO:0000256" key="20">
    <source>
        <dbReference type="ARBA" id="ARBA00049902"/>
    </source>
</evidence>
<evidence type="ECO:0000256" key="8">
    <source>
        <dbReference type="ARBA" id="ARBA00022960"/>
    </source>
</evidence>
<keyword evidence="8" id="KW-0133">Cell shape</keyword>
<evidence type="ECO:0000256" key="11">
    <source>
        <dbReference type="ARBA" id="ARBA00023136"/>
    </source>
</evidence>
<comment type="caution">
    <text evidence="23">The sequence shown here is derived from an EMBL/GenBank/DDBJ whole genome shotgun (WGS) entry which is preliminary data.</text>
</comment>
<sequence>MTERRPSYDPLLLVAVLGLVGFGLVMVYSASAITAQDKLGDSFYFLKRQTTAAGIGLLAMAVAMKVGYRRMARLAYPLLVIAVVMLVLVLIPGLGTTVGGAKRWLRVPGVSLQPAEVAKVAWVIYLAYSLAKKREKVKHFSIGFVPHLGIAGLLVFLCMLEPDFGSSVALLFLLFVMLFAAGAKLSYLVGMVLAAIPFAYVAIASSPYRMKRITAFLDPWANRQGSGYQVAESLMSIGSGGLTGLGLGDGRQKLFFLPEAHTDFIFAIIGEELGLLGVAFLICLYGIVIWRGLRAALNATEAFGTYLGLGVVSLISFQACVNMAVAMGAVPTKGLTLPFISYGGSSLIVLMGAAGLLLSISATAETGARRKTSVVKTRSNPIPTGAMEPA</sequence>
<reference evidence="23 24" key="1">
    <citation type="submission" date="2017-08" db="EMBL/GenBank/DDBJ databases">
        <title>Infants hospitalized years apart are colonized by the same room-sourced microbial strains.</title>
        <authorList>
            <person name="Brooks B."/>
            <person name="Olm M.R."/>
            <person name="Firek B.A."/>
            <person name="Baker R."/>
            <person name="Thomas B.C."/>
            <person name="Morowitz M.J."/>
            <person name="Banfield J.F."/>
        </authorList>
    </citation>
    <scope>NUCLEOTIDE SEQUENCE [LARGE SCALE GENOMIC DNA]</scope>
    <source>
        <strain evidence="23">S2_003_000_R2_14</strain>
    </source>
</reference>
<evidence type="ECO:0000256" key="19">
    <source>
        <dbReference type="ARBA" id="ARBA00044770"/>
    </source>
</evidence>
<keyword evidence="13" id="KW-0961">Cell wall biogenesis/degradation</keyword>
<dbReference type="PANTHER" id="PTHR30474">
    <property type="entry name" value="CELL CYCLE PROTEIN"/>
    <property type="match status" value="1"/>
</dbReference>
<keyword evidence="7 22" id="KW-0812">Transmembrane</keyword>
<feature type="transmembrane region" description="Helical" evidence="22">
    <location>
        <begin position="302"/>
        <end position="327"/>
    </location>
</feature>
<dbReference type="InterPro" id="IPR018365">
    <property type="entry name" value="Cell_cycle_FtsW-rel_CS"/>
</dbReference>
<evidence type="ECO:0000256" key="22">
    <source>
        <dbReference type="SAM" id="Phobius"/>
    </source>
</evidence>
<accession>A0A2W5TFF4</accession>
<dbReference type="PANTHER" id="PTHR30474:SF2">
    <property type="entry name" value="PEPTIDOGLYCAN GLYCOSYLTRANSFERASE FTSW-RELATED"/>
    <property type="match status" value="1"/>
</dbReference>